<keyword evidence="1" id="KW-0812">Transmembrane</keyword>
<evidence type="ECO:0000313" key="3">
    <source>
        <dbReference type="Proteomes" id="UP000254924"/>
    </source>
</evidence>
<feature type="transmembrane region" description="Helical" evidence="1">
    <location>
        <begin position="40"/>
        <end position="64"/>
    </location>
</feature>
<keyword evidence="3" id="KW-1185">Reference proteome</keyword>
<organism evidence="2 3">
    <name type="scientific">Streptococcus hyointestinalis</name>
    <dbReference type="NCBI Taxonomy" id="1337"/>
    <lineage>
        <taxon>Bacteria</taxon>
        <taxon>Bacillati</taxon>
        <taxon>Bacillota</taxon>
        <taxon>Bacilli</taxon>
        <taxon>Lactobacillales</taxon>
        <taxon>Streptococcaceae</taxon>
        <taxon>Streptococcus</taxon>
    </lineage>
</organism>
<feature type="transmembrane region" description="Helical" evidence="1">
    <location>
        <begin position="101"/>
        <end position="121"/>
    </location>
</feature>
<dbReference type="EMBL" id="UHFN01000007">
    <property type="protein sequence ID" value="SUN60747.1"/>
    <property type="molecule type" value="Genomic_DNA"/>
</dbReference>
<name>A0A380K920_9STRE</name>
<accession>A0A380K920</accession>
<dbReference type="Proteomes" id="UP000254924">
    <property type="component" value="Unassembled WGS sequence"/>
</dbReference>
<reference evidence="2 3" key="1">
    <citation type="submission" date="2018-06" db="EMBL/GenBank/DDBJ databases">
        <authorList>
            <consortium name="Pathogen Informatics"/>
            <person name="Doyle S."/>
        </authorList>
    </citation>
    <scope>NUCLEOTIDE SEQUENCE [LARGE SCALE GENOMIC DNA]</scope>
    <source>
        <strain evidence="2 3">NCTC12224</strain>
    </source>
</reference>
<sequence length="126" mass="14601">MQKIYHRLSSLFIALTLIVDGGGIVFLLVSRGAIAISPELLRFGFILNALAFLLFLVWSSYHLYQAFRQKQKWQPRAWQTGAFTVLVLRTLSYVIKEKDWVFGLSMLLGYSLVLYLIPYYFRSSVK</sequence>
<keyword evidence="1" id="KW-1133">Transmembrane helix</keyword>
<feature type="transmembrane region" description="Helical" evidence="1">
    <location>
        <begin position="12"/>
        <end position="34"/>
    </location>
</feature>
<evidence type="ECO:0000313" key="2">
    <source>
        <dbReference type="EMBL" id="SUN60747.1"/>
    </source>
</evidence>
<gene>
    <name evidence="2" type="ORF">NCTC12224_01134</name>
</gene>
<keyword evidence="1" id="KW-0472">Membrane</keyword>
<dbReference type="AlphaFoldDB" id="A0A380K920"/>
<proteinExistence type="predicted"/>
<evidence type="ECO:0000256" key="1">
    <source>
        <dbReference type="SAM" id="Phobius"/>
    </source>
</evidence>
<protein>
    <submittedName>
        <fullName evidence="2">Uncharacterized protein</fullName>
    </submittedName>
</protein>